<reference evidence="1 2" key="1">
    <citation type="submission" date="2015-01" db="EMBL/GenBank/DDBJ databases">
        <title>Complete genome of Pseudomonas batumici UCM B-321 producer of the batumin antibiotic with strong antistaphilococcal and potential anticancer activity.</title>
        <authorList>
            <person name="Klochko V.V."/>
            <person name="Zelena L.B."/>
            <person name="Elena K.A."/>
            <person name="Reva O.N."/>
        </authorList>
    </citation>
    <scope>NUCLEOTIDE SEQUENCE [LARGE SCALE GENOMIC DNA]</scope>
    <source>
        <strain evidence="1 2">UCM B-321</strain>
    </source>
</reference>
<dbReference type="Proteomes" id="UP000031535">
    <property type="component" value="Unassembled WGS sequence"/>
</dbReference>
<accession>A0A0C2IKL5</accession>
<evidence type="ECO:0000313" key="2">
    <source>
        <dbReference type="Proteomes" id="UP000031535"/>
    </source>
</evidence>
<dbReference type="PATRIC" id="fig|226910.6.peg.737"/>
<keyword evidence="2" id="KW-1185">Reference proteome</keyword>
<comment type="caution">
    <text evidence="1">The sequence shown here is derived from an EMBL/GenBank/DDBJ whole genome shotgun (WGS) entry which is preliminary data.</text>
</comment>
<name>A0A0C2IKL5_9PSED</name>
<organism evidence="1 2">
    <name type="scientific">Pseudomonas batumici</name>
    <dbReference type="NCBI Taxonomy" id="226910"/>
    <lineage>
        <taxon>Bacteria</taxon>
        <taxon>Pseudomonadati</taxon>
        <taxon>Pseudomonadota</taxon>
        <taxon>Gammaproteobacteria</taxon>
        <taxon>Pseudomonadales</taxon>
        <taxon>Pseudomonadaceae</taxon>
        <taxon>Pseudomonas</taxon>
    </lineage>
</organism>
<dbReference type="AlphaFoldDB" id="A0A0C2IKL5"/>
<evidence type="ECO:0000313" key="1">
    <source>
        <dbReference type="EMBL" id="KIH85472.1"/>
    </source>
</evidence>
<sequence>MAHQERSARFDCFWSSDVVMSLSSCYPCGSRLAGDEASKSCVALTAAIAGNRASTGRSYRFCADLKNDVV</sequence>
<gene>
    <name evidence="1" type="ORF">UCMB321_0741</name>
</gene>
<dbReference type="EMBL" id="JXDG01000007">
    <property type="protein sequence ID" value="KIH85472.1"/>
    <property type="molecule type" value="Genomic_DNA"/>
</dbReference>
<protein>
    <submittedName>
        <fullName evidence="1">Uncharacterized protein</fullName>
    </submittedName>
</protein>
<proteinExistence type="predicted"/>